<organism evidence="1 2">
    <name type="scientific">Paracidovorax avenae (strain ATCC 19860 / DSM 7227 / CCUG 15838 / JCM 20985 / LMG 2117 / NCPPB 1011)</name>
    <name type="common">Acidovorax avenae</name>
    <dbReference type="NCBI Taxonomy" id="643561"/>
    <lineage>
        <taxon>Bacteria</taxon>
        <taxon>Pseudomonadati</taxon>
        <taxon>Pseudomonadota</taxon>
        <taxon>Betaproteobacteria</taxon>
        <taxon>Burkholderiales</taxon>
        <taxon>Comamonadaceae</taxon>
        <taxon>Paracidovorax</taxon>
    </lineage>
</organism>
<accession>F0Q724</accession>
<name>F0Q724_PARA1</name>
<evidence type="ECO:0000313" key="1">
    <source>
        <dbReference type="EMBL" id="ADX44583.1"/>
    </source>
</evidence>
<dbReference type="EMBL" id="CP002521">
    <property type="protein sequence ID" value="ADX44583.1"/>
    <property type="molecule type" value="Genomic_DNA"/>
</dbReference>
<sequence length="330" mass="38377">MLSRSGFSQSLLVNNNSPTKKCIYTTSQSLPSKFNLNMSLDNPMNTFILNNSTVTLHRNHGWSDYFSSYTKNVDGTVHLSTYSFKSDDITAFTRLMPFSVFYISNLHKKNAEKFLRRFPMYLVFEVEGLHSKCVFFEKSGRVIFGSQNIYTSTSKFEELACEMTIPQEHRKDVLSFFFSHRSQQLIQFLYNEKDIKIYGPRDGVLSGKAYLPTHVEYVYWEQFGEEDKNNTHHSSHIDRPYIYVILEFISNTGSSYMAFDRLYRFCGNLNDSAFSRLNKEFRIKVQNDVFLRRGNDLSSTSPFKDEIALHHPVAKNAKASKAHYIEYPPN</sequence>
<gene>
    <name evidence="1" type="ordered locus">Acav_0660</name>
</gene>
<keyword evidence="2" id="KW-1185">Reference proteome</keyword>
<dbReference type="Proteomes" id="UP000002482">
    <property type="component" value="Chromosome"/>
</dbReference>
<protein>
    <submittedName>
        <fullName evidence="1">Uncharacterized protein</fullName>
    </submittedName>
</protein>
<evidence type="ECO:0000313" key="2">
    <source>
        <dbReference type="Proteomes" id="UP000002482"/>
    </source>
</evidence>
<reference evidence="1" key="1">
    <citation type="submission" date="2011-02" db="EMBL/GenBank/DDBJ databases">
        <title>Complete sequence of Acidovorax avenae subsp. avenae ATCC 19860.</title>
        <authorList>
            <consortium name="US DOE Joint Genome Institute"/>
            <person name="Lucas S."/>
            <person name="Copeland A."/>
            <person name="Lapidus A."/>
            <person name="Cheng J.-F."/>
            <person name="Goodwin L."/>
            <person name="Pitluck S."/>
            <person name="Chertkov O."/>
            <person name="Held B."/>
            <person name="Detter J.C."/>
            <person name="Han C."/>
            <person name="Tapia R."/>
            <person name="Land M."/>
            <person name="Hauser L."/>
            <person name="Kyrpides N."/>
            <person name="Ivanova N."/>
            <person name="Ovchinnikova G."/>
            <person name="Pagani I."/>
            <person name="Gordon S."/>
            <person name="Woyke T."/>
        </authorList>
    </citation>
    <scope>NUCLEOTIDE SEQUENCE</scope>
    <source>
        <strain evidence="1">ATCC 19860</strain>
    </source>
</reference>
<dbReference type="KEGG" id="aaa:Acav_0660"/>
<proteinExistence type="predicted"/>
<dbReference type="HOGENOM" id="CLU_840979_0_0_4"/>
<dbReference type="AlphaFoldDB" id="F0Q724"/>